<sequence length="139" mass="15060">LPCSNCSVSSEDAGACTTIITSGIVEFELDVRNVCAITIRHEIPNQVAVNSKSSPLCLYKDYLPSALSTGSIRRVCFNPMHFLGLNGPNVTPRREKNVDETSTTTTTTATTTTMTKIPPLPPPAIASRCSCTVWKREEN</sequence>
<keyword evidence="3" id="KW-1185">Reference proteome</keyword>
<feature type="region of interest" description="Disordered" evidence="1">
    <location>
        <begin position="88"/>
        <end position="119"/>
    </location>
</feature>
<evidence type="ECO:0000256" key="1">
    <source>
        <dbReference type="SAM" id="MobiDB-lite"/>
    </source>
</evidence>
<evidence type="ECO:0000313" key="2">
    <source>
        <dbReference type="EMBL" id="KYM98465.1"/>
    </source>
</evidence>
<feature type="compositionally biased region" description="Low complexity" evidence="1">
    <location>
        <begin position="101"/>
        <end position="115"/>
    </location>
</feature>
<proteinExistence type="predicted"/>
<evidence type="ECO:0000313" key="3">
    <source>
        <dbReference type="Proteomes" id="UP000078542"/>
    </source>
</evidence>
<name>A0A195CCM4_9HYME</name>
<organism evidence="2 3">
    <name type="scientific">Cyphomyrmex costatus</name>
    <dbReference type="NCBI Taxonomy" id="456900"/>
    <lineage>
        <taxon>Eukaryota</taxon>
        <taxon>Metazoa</taxon>
        <taxon>Ecdysozoa</taxon>
        <taxon>Arthropoda</taxon>
        <taxon>Hexapoda</taxon>
        <taxon>Insecta</taxon>
        <taxon>Pterygota</taxon>
        <taxon>Neoptera</taxon>
        <taxon>Endopterygota</taxon>
        <taxon>Hymenoptera</taxon>
        <taxon>Apocrita</taxon>
        <taxon>Aculeata</taxon>
        <taxon>Formicoidea</taxon>
        <taxon>Formicidae</taxon>
        <taxon>Myrmicinae</taxon>
        <taxon>Cyphomyrmex</taxon>
    </lineage>
</organism>
<dbReference type="Proteomes" id="UP000078542">
    <property type="component" value="Unassembled WGS sequence"/>
</dbReference>
<dbReference type="AlphaFoldDB" id="A0A195CCM4"/>
<reference evidence="2 3" key="1">
    <citation type="submission" date="2016-03" db="EMBL/GenBank/DDBJ databases">
        <title>Cyphomyrmex costatus WGS genome.</title>
        <authorList>
            <person name="Nygaard S."/>
            <person name="Hu H."/>
            <person name="Boomsma J."/>
            <person name="Zhang G."/>
        </authorList>
    </citation>
    <scope>NUCLEOTIDE SEQUENCE [LARGE SCALE GENOMIC DNA]</scope>
    <source>
        <strain evidence="2">MS0001</strain>
        <tissue evidence="2">Whole body</tissue>
    </source>
</reference>
<protein>
    <submittedName>
        <fullName evidence="2">Uncharacterized protein</fullName>
    </submittedName>
</protein>
<accession>A0A195CCM4</accession>
<feature type="non-terminal residue" evidence="2">
    <location>
        <position position="1"/>
    </location>
</feature>
<dbReference type="EMBL" id="KQ977957">
    <property type="protein sequence ID" value="KYM98465.1"/>
    <property type="molecule type" value="Genomic_DNA"/>
</dbReference>
<gene>
    <name evidence="2" type="ORF">ALC62_10821</name>
</gene>